<dbReference type="InterPro" id="IPR047797">
    <property type="entry name" value="ISNCY_transpos"/>
</dbReference>
<dbReference type="EMBL" id="JJQO01000309">
    <property type="protein sequence ID" value="KKH59818.1"/>
    <property type="molecule type" value="Genomic_DNA"/>
</dbReference>
<protein>
    <recommendedName>
        <fullName evidence="1">Integrase catalytic domain-containing protein</fullName>
    </recommendedName>
</protein>
<dbReference type="InterPro" id="IPR001584">
    <property type="entry name" value="Integrase_cat-core"/>
</dbReference>
<dbReference type="AlphaFoldDB" id="A0A0F8PAT5"/>
<accession>A0A0F8PAT5</accession>
<dbReference type="PROSITE" id="PS50994">
    <property type="entry name" value="INTEGRASE"/>
    <property type="match status" value="1"/>
</dbReference>
<proteinExistence type="predicted"/>
<dbReference type="PANTHER" id="PTHR35004">
    <property type="entry name" value="TRANSPOSASE RV3428C-RELATED"/>
    <property type="match status" value="1"/>
</dbReference>
<dbReference type="SUPFAM" id="SSF53098">
    <property type="entry name" value="Ribonuclease H-like"/>
    <property type="match status" value="1"/>
</dbReference>
<feature type="non-terminal residue" evidence="2">
    <location>
        <position position="1"/>
    </location>
</feature>
<gene>
    <name evidence="2" type="ORF">DU75_04240</name>
</gene>
<name>A0A0F8PAT5_METMZ</name>
<dbReference type="GO" id="GO:0015074">
    <property type="term" value="P:DNA integration"/>
    <property type="evidence" value="ECO:0007669"/>
    <property type="project" value="InterPro"/>
</dbReference>
<evidence type="ECO:0000313" key="2">
    <source>
        <dbReference type="EMBL" id="KKH59818.1"/>
    </source>
</evidence>
<evidence type="ECO:0000313" key="3">
    <source>
        <dbReference type="Proteomes" id="UP000034692"/>
    </source>
</evidence>
<dbReference type="GO" id="GO:0003676">
    <property type="term" value="F:nucleic acid binding"/>
    <property type="evidence" value="ECO:0007669"/>
    <property type="project" value="InterPro"/>
</dbReference>
<reference evidence="2 3" key="1">
    <citation type="journal article" date="2015" name="ISME J.">
        <title>Genomic and phenotypic differentiation among Methanosarcina mazei populations from Columbia River sediment.</title>
        <authorList>
            <person name="Youngblut N.D."/>
            <person name="Wirth J.S."/>
            <person name="Henriksen J.R."/>
            <person name="Smith M."/>
            <person name="Simon H."/>
            <person name="Metcalf W.W."/>
            <person name="Whitaker R.J."/>
        </authorList>
    </citation>
    <scope>NUCLEOTIDE SEQUENCE [LARGE SCALE GENOMIC DNA]</scope>
    <source>
        <strain evidence="2 3">1.H.A.2.7</strain>
    </source>
</reference>
<dbReference type="NCBIfam" id="NF033594">
    <property type="entry name" value="transpos_ISNCY_2"/>
    <property type="match status" value="1"/>
</dbReference>
<feature type="domain" description="Integrase catalytic" evidence="1">
    <location>
        <begin position="44"/>
        <end position="239"/>
    </location>
</feature>
<dbReference type="InterPro" id="IPR036397">
    <property type="entry name" value="RNaseH_sf"/>
</dbReference>
<dbReference type="Gene3D" id="3.30.420.10">
    <property type="entry name" value="Ribonuclease H-like superfamily/Ribonuclease H"/>
    <property type="match status" value="1"/>
</dbReference>
<dbReference type="InterPro" id="IPR012337">
    <property type="entry name" value="RNaseH-like_sf"/>
</dbReference>
<organism evidence="2 3">
    <name type="scientific">Methanosarcina mazei</name>
    <name type="common">Methanosarcina frisia</name>
    <dbReference type="NCBI Taxonomy" id="2209"/>
    <lineage>
        <taxon>Archaea</taxon>
        <taxon>Methanobacteriati</taxon>
        <taxon>Methanobacteriota</taxon>
        <taxon>Stenosarchaea group</taxon>
        <taxon>Methanomicrobia</taxon>
        <taxon>Methanosarcinales</taxon>
        <taxon>Methanosarcinaceae</taxon>
        <taxon>Methanosarcina</taxon>
    </lineage>
</organism>
<dbReference type="Proteomes" id="UP000034692">
    <property type="component" value="Unassembled WGS sequence"/>
</dbReference>
<dbReference type="PANTHER" id="PTHR35004:SF7">
    <property type="entry name" value="INTEGRASE PROTEIN"/>
    <property type="match status" value="1"/>
</dbReference>
<comment type="caution">
    <text evidence="2">The sequence shown here is derived from an EMBL/GenBank/DDBJ whole genome shotgun (WGS) entry which is preliminary data.</text>
</comment>
<evidence type="ECO:0000259" key="1">
    <source>
        <dbReference type="PROSITE" id="PS50994"/>
    </source>
</evidence>
<sequence>YKNANFLHFKELLATHEGINISYSALYSLLTNAGITSPKKRRKSKQHPRRKRMQKEGLLIQVDATPFEWFGDNVKYSLHGAIDDATGKIAGLYMCENECLQGYLEVTRYMISNSGIPSSIYADRHSIFRSPKADKISIEDQLNGKVVNETQFGRAMSELGITIIPARSPQAKGRVERLWETLQSRLPVEFKIAKITTVDQANAFLAGYISKFNNQFSVEPVDLDSAYRQVPDNIILEHILCVKQTRIIDNGCVFSIYNRHFQVIYEGQIAPITPKSKVIVLISPWFGVKVSFKEQVYDVLPFVKAKKSSNKKSNTPKCVYHPPVDHYFKSWNPKVKVAFTESDAEILQMLYDVFYHRYA</sequence>
<dbReference type="PATRIC" id="fig|2209.54.peg.923"/>